<evidence type="ECO:0000313" key="3">
    <source>
        <dbReference type="Proteomes" id="UP000287124"/>
    </source>
</evidence>
<feature type="compositionally biased region" description="Acidic residues" evidence="1">
    <location>
        <begin position="60"/>
        <end position="77"/>
    </location>
</feature>
<protein>
    <submittedName>
        <fullName evidence="2">Uncharacterized protein</fullName>
    </submittedName>
</protein>
<evidence type="ECO:0000256" key="1">
    <source>
        <dbReference type="SAM" id="MobiDB-lite"/>
    </source>
</evidence>
<dbReference type="Proteomes" id="UP000287124">
    <property type="component" value="Unassembled WGS sequence"/>
</dbReference>
<feature type="region of interest" description="Disordered" evidence="1">
    <location>
        <begin position="212"/>
        <end position="246"/>
    </location>
</feature>
<proteinExistence type="predicted"/>
<dbReference type="EMBL" id="MIKF01000157">
    <property type="protein sequence ID" value="RTE76294.1"/>
    <property type="molecule type" value="Genomic_DNA"/>
</dbReference>
<feature type="compositionally biased region" description="Polar residues" evidence="1">
    <location>
        <begin position="36"/>
        <end position="51"/>
    </location>
</feature>
<feature type="compositionally biased region" description="Basic residues" evidence="1">
    <location>
        <begin position="15"/>
        <end position="24"/>
    </location>
</feature>
<feature type="compositionally biased region" description="Polar residues" evidence="1">
    <location>
        <begin position="80"/>
        <end position="108"/>
    </location>
</feature>
<dbReference type="AlphaFoldDB" id="A0A430LKR0"/>
<accession>A0A430LKR0</accession>
<sequence length="329" mass="36221">MSHQRRSSTSQTYQGHRRRSRHARSRSDNHGVARSAPTSSITYTSGVTYTPGSVHPDDFYDRDEFEVADTYTEEPEALQDTYTSPQSDTHGSYTDTTQNASQDRQTAGSYPGGVAYTRGGTYAGGNTHTRGGSYDARTYSRGYDWGSYSRSGTYGAGGYARGTYPGRDNRVFSYTRDGYLIQNSEPPRRFPDDHYDGLGNYIGAPPIYSHTTGFTSFPRYPEPEVQSSPSPPPPPPAPAPQNNRRSLSGQLVDGVRSLFSPEPATSEPQVPPQPARTGVYLFCRHNLNDDCACITPLEANEPGDYCQTCWEGRCKGPRPPGSTPKRSFC</sequence>
<feature type="compositionally biased region" description="Pro residues" evidence="1">
    <location>
        <begin position="229"/>
        <end position="239"/>
    </location>
</feature>
<organism evidence="2 3">
    <name type="scientific">Fusarium euwallaceae</name>
    <dbReference type="NCBI Taxonomy" id="1147111"/>
    <lineage>
        <taxon>Eukaryota</taxon>
        <taxon>Fungi</taxon>
        <taxon>Dikarya</taxon>
        <taxon>Ascomycota</taxon>
        <taxon>Pezizomycotina</taxon>
        <taxon>Sordariomycetes</taxon>
        <taxon>Hypocreomycetidae</taxon>
        <taxon>Hypocreales</taxon>
        <taxon>Nectriaceae</taxon>
        <taxon>Fusarium</taxon>
        <taxon>Fusarium solani species complex</taxon>
    </lineage>
</organism>
<feature type="region of interest" description="Disordered" evidence="1">
    <location>
        <begin position="1"/>
        <end position="113"/>
    </location>
</feature>
<reference evidence="2 3" key="1">
    <citation type="submission" date="2017-06" db="EMBL/GenBank/DDBJ databases">
        <title>Comparative genomic analysis of Ambrosia Fusariam Clade fungi.</title>
        <authorList>
            <person name="Stajich J.E."/>
            <person name="Carrillo J."/>
            <person name="Kijimoto T."/>
            <person name="Eskalen A."/>
            <person name="O'Donnell K."/>
            <person name="Kasson M."/>
        </authorList>
    </citation>
    <scope>NUCLEOTIDE SEQUENCE [LARGE SCALE GENOMIC DNA]</scope>
    <source>
        <strain evidence="2 3">UCR1854</strain>
    </source>
</reference>
<gene>
    <name evidence="2" type="ORF">BHE90_009228</name>
</gene>
<evidence type="ECO:0000313" key="2">
    <source>
        <dbReference type="EMBL" id="RTE76294.1"/>
    </source>
</evidence>
<comment type="caution">
    <text evidence="2">The sequence shown here is derived from an EMBL/GenBank/DDBJ whole genome shotgun (WGS) entry which is preliminary data.</text>
</comment>
<keyword evidence="3" id="KW-1185">Reference proteome</keyword>
<name>A0A430LKR0_9HYPO</name>